<keyword evidence="1" id="KW-0732">Signal</keyword>
<protein>
    <recommendedName>
        <fullName evidence="3">LamG-like jellyroll fold domain-containing protein</fullName>
    </recommendedName>
</protein>
<evidence type="ECO:0000256" key="1">
    <source>
        <dbReference type="ARBA" id="ARBA00022729"/>
    </source>
</evidence>
<feature type="domain" description="LamG-like jellyroll fold" evidence="3">
    <location>
        <begin position="76"/>
        <end position="205"/>
    </location>
</feature>
<name>A0A2W2DPM1_9ACTN</name>
<dbReference type="PANTHER" id="PTHR47635">
    <property type="entry name" value="CUB DOMAIN-CONTAINING PROTEIN"/>
    <property type="match status" value="1"/>
</dbReference>
<comment type="caution">
    <text evidence="4">The sequence shown here is derived from an EMBL/GenBank/DDBJ whole genome shotgun (WGS) entry which is preliminary data.</text>
</comment>
<evidence type="ECO:0000313" key="5">
    <source>
        <dbReference type="Proteomes" id="UP000249304"/>
    </source>
</evidence>
<proteinExistence type="predicted"/>
<evidence type="ECO:0000256" key="2">
    <source>
        <dbReference type="ARBA" id="ARBA00023157"/>
    </source>
</evidence>
<organism evidence="4 5">
    <name type="scientific">Nonomuraea aridisoli</name>
    <dbReference type="NCBI Taxonomy" id="2070368"/>
    <lineage>
        <taxon>Bacteria</taxon>
        <taxon>Bacillati</taxon>
        <taxon>Actinomycetota</taxon>
        <taxon>Actinomycetes</taxon>
        <taxon>Streptosporangiales</taxon>
        <taxon>Streptosporangiaceae</taxon>
        <taxon>Nonomuraea</taxon>
    </lineage>
</organism>
<sequence length="254" mass="26750">MALHHRVDVPPVAGLVAAYGMEETSGTTVADASGRGHTGVARNVTRVAGRHGDALSFNGSDSWVTITDAPALRLSTAMTVSAWVKPEDVADWRAVVTRELEEATSASYALYASDGTVPTGWLQTDTDGWASTFTVDGTSALPINAWTHIAVTYDGSTARLYVNGQQAAQEPVTGDLYYDAGALRIGGNEIWGEFFDGVIDEAGPGTSAIEIGRAPTVPIFSVRKGCPDRSTVTATNIRSLQHMKGPPGLRPTGM</sequence>
<dbReference type="SMART" id="SM00560">
    <property type="entry name" value="LamGL"/>
    <property type="match status" value="1"/>
</dbReference>
<dbReference type="PANTHER" id="PTHR47635:SF2">
    <property type="entry name" value="LAMG-LIKE JELLYROLL FOLD DOMAIN-CONTAINING PROTEIN"/>
    <property type="match status" value="1"/>
</dbReference>
<dbReference type="Gene3D" id="2.60.120.200">
    <property type="match status" value="1"/>
</dbReference>
<dbReference type="Proteomes" id="UP000249304">
    <property type="component" value="Unassembled WGS sequence"/>
</dbReference>
<dbReference type="SUPFAM" id="SSF49899">
    <property type="entry name" value="Concanavalin A-like lectins/glucanases"/>
    <property type="match status" value="1"/>
</dbReference>
<evidence type="ECO:0000313" key="4">
    <source>
        <dbReference type="EMBL" id="PZG07075.1"/>
    </source>
</evidence>
<reference evidence="4 5" key="1">
    <citation type="submission" date="2018-01" db="EMBL/GenBank/DDBJ databases">
        <title>Draft genome sequence of Nonomuraea sp. KC333.</title>
        <authorList>
            <person name="Sahin N."/>
            <person name="Saygin H."/>
            <person name="Ay H."/>
        </authorList>
    </citation>
    <scope>NUCLEOTIDE SEQUENCE [LARGE SCALE GENOMIC DNA]</scope>
    <source>
        <strain evidence="4 5">KC333</strain>
    </source>
</reference>
<dbReference type="InterPro" id="IPR006558">
    <property type="entry name" value="LamG-like"/>
</dbReference>
<keyword evidence="5" id="KW-1185">Reference proteome</keyword>
<keyword evidence="2" id="KW-1015">Disulfide bond</keyword>
<evidence type="ECO:0000259" key="3">
    <source>
        <dbReference type="SMART" id="SM00560"/>
    </source>
</evidence>
<dbReference type="InterPro" id="IPR013320">
    <property type="entry name" value="ConA-like_dom_sf"/>
</dbReference>
<accession>A0A2W2DPM1</accession>
<dbReference type="AlphaFoldDB" id="A0A2W2DPM1"/>
<gene>
    <name evidence="4" type="ORF">C1J01_41565</name>
</gene>
<dbReference type="Pfam" id="PF13385">
    <property type="entry name" value="Laminin_G_3"/>
    <property type="match status" value="1"/>
</dbReference>
<dbReference type="EMBL" id="POUD01000311">
    <property type="protein sequence ID" value="PZG07075.1"/>
    <property type="molecule type" value="Genomic_DNA"/>
</dbReference>